<dbReference type="SUPFAM" id="SSF57889">
    <property type="entry name" value="Cysteine-rich domain"/>
    <property type="match status" value="1"/>
</dbReference>
<dbReference type="GO" id="GO:0008270">
    <property type="term" value="F:zinc ion binding"/>
    <property type="evidence" value="ECO:0007669"/>
    <property type="project" value="UniProtKB-KW"/>
</dbReference>
<evidence type="ECO:0000256" key="1">
    <source>
        <dbReference type="ARBA" id="ARBA00004245"/>
    </source>
</evidence>
<evidence type="ECO:0000259" key="10">
    <source>
        <dbReference type="PROSITE" id="PS50081"/>
    </source>
</evidence>
<feature type="compositionally biased region" description="Low complexity" evidence="9">
    <location>
        <begin position="362"/>
        <end position="385"/>
    </location>
</feature>
<keyword evidence="4" id="KW-0493">Microtubule</keyword>
<dbReference type="PROSITE" id="PS50200">
    <property type="entry name" value="RA"/>
    <property type="match status" value="1"/>
</dbReference>
<dbReference type="GO" id="GO:0005634">
    <property type="term" value="C:nucleus"/>
    <property type="evidence" value="ECO:0007669"/>
    <property type="project" value="TreeGrafter"/>
</dbReference>
<evidence type="ECO:0000256" key="6">
    <source>
        <dbReference type="ARBA" id="ARBA00022771"/>
    </source>
</evidence>
<keyword evidence="2" id="KW-0963">Cytoplasm</keyword>
<dbReference type="PROSITE" id="PS00479">
    <property type="entry name" value="ZF_DAG_PE_1"/>
    <property type="match status" value="1"/>
</dbReference>
<dbReference type="Pfam" id="PF00788">
    <property type="entry name" value="RA"/>
    <property type="match status" value="1"/>
</dbReference>
<keyword evidence="13" id="KW-1185">Reference proteome</keyword>
<dbReference type="Gene3D" id="3.30.60.20">
    <property type="match status" value="1"/>
</dbReference>
<dbReference type="SMART" id="SM00109">
    <property type="entry name" value="C1"/>
    <property type="match status" value="1"/>
</dbReference>
<evidence type="ECO:0000256" key="7">
    <source>
        <dbReference type="ARBA" id="ARBA00022833"/>
    </source>
</evidence>
<keyword evidence="3" id="KW-0597">Phosphoprotein</keyword>
<accession>A0A8C5J691</accession>
<evidence type="ECO:0000256" key="3">
    <source>
        <dbReference type="ARBA" id="ARBA00022553"/>
    </source>
</evidence>
<evidence type="ECO:0000313" key="13">
    <source>
        <dbReference type="Proteomes" id="UP000694408"/>
    </source>
</evidence>
<dbReference type="GO" id="GO:0005874">
    <property type="term" value="C:microtubule"/>
    <property type="evidence" value="ECO:0007669"/>
    <property type="project" value="UniProtKB-KW"/>
</dbReference>
<evidence type="ECO:0000256" key="2">
    <source>
        <dbReference type="ARBA" id="ARBA00022490"/>
    </source>
</evidence>
<evidence type="ECO:0000256" key="5">
    <source>
        <dbReference type="ARBA" id="ARBA00022723"/>
    </source>
</evidence>
<feature type="domain" description="Ras-associating" evidence="11">
    <location>
        <begin position="200"/>
        <end position="290"/>
    </location>
</feature>
<reference evidence="12" key="1">
    <citation type="submission" date="2025-08" db="UniProtKB">
        <authorList>
            <consortium name="Ensembl"/>
        </authorList>
    </citation>
    <scope>IDENTIFICATION</scope>
</reference>
<dbReference type="PANTHER" id="PTHR22738:SF12">
    <property type="entry name" value="RAS ASSOCIATION DOMAIN-CONTAINING PROTEIN 1"/>
    <property type="match status" value="1"/>
</dbReference>
<dbReference type="Pfam" id="PF00130">
    <property type="entry name" value="C1_1"/>
    <property type="match status" value="1"/>
</dbReference>
<dbReference type="CDD" id="cd20885">
    <property type="entry name" value="C1_RASSF1"/>
    <property type="match status" value="1"/>
</dbReference>
<name>A0A8C5J691_JUNHY</name>
<dbReference type="PROSITE" id="PS50081">
    <property type="entry name" value="ZF_DAG_PE_2"/>
    <property type="match status" value="1"/>
</dbReference>
<evidence type="ECO:0000313" key="12">
    <source>
        <dbReference type="Ensembl" id="ENSJHYP00000014558.1"/>
    </source>
</evidence>
<dbReference type="AlphaFoldDB" id="A0A8C5J691"/>
<dbReference type="SUPFAM" id="SSF54236">
    <property type="entry name" value="Ubiquitin-like"/>
    <property type="match status" value="1"/>
</dbReference>
<dbReference type="SMART" id="SM00314">
    <property type="entry name" value="RA"/>
    <property type="match status" value="1"/>
</dbReference>
<feature type="domain" description="Phorbol-ester/DAG-type" evidence="10">
    <location>
        <begin position="51"/>
        <end position="101"/>
    </location>
</feature>
<organism evidence="12 13">
    <name type="scientific">Junco hyemalis</name>
    <name type="common">Dark-eyed junco</name>
    <dbReference type="NCBI Taxonomy" id="40217"/>
    <lineage>
        <taxon>Eukaryota</taxon>
        <taxon>Metazoa</taxon>
        <taxon>Chordata</taxon>
        <taxon>Craniata</taxon>
        <taxon>Vertebrata</taxon>
        <taxon>Euteleostomi</taxon>
        <taxon>Archelosauria</taxon>
        <taxon>Archosauria</taxon>
        <taxon>Dinosauria</taxon>
        <taxon>Saurischia</taxon>
        <taxon>Theropoda</taxon>
        <taxon>Coelurosauria</taxon>
        <taxon>Aves</taxon>
        <taxon>Neognathae</taxon>
        <taxon>Neoaves</taxon>
        <taxon>Telluraves</taxon>
        <taxon>Australaves</taxon>
        <taxon>Passeriformes</taxon>
        <taxon>Passerellidae</taxon>
        <taxon>Junco</taxon>
    </lineage>
</organism>
<sequence>MELIELRELQPEPRPGRGRLERANALRISPARRPGPGAHPDPRLTAAPGAGHRFEPRRRPLHTWCDLCGDFVWGGGRKSLQCRHCSFTCHYRCRALVQLDCGGPPGAGDEDDGNEHVLEKDTNVDEPSEWEKTELDQAQVEQRIKEYNSQINSNLFMSLNKDGSYTGFIKVQLKLVRPVSVPATKRVPSLQAGRPHPQGVKRRTSFYLPKGTVKHLHILSHTRASEVIDALLRKFTVIDNPRKFALFERSEKDEQVYLRKLGDDEQPLRLRLLAGPSEKVLSFILKENETGEVNVSAGTGRGLAPHCPGRCPWRDAAVPVAMAALVPAVGRLLAAGAAQLPADPAAGGGGARAAAAAPLRALPPEDAGGAGRADAGVTAGRAAEASQSTGTLARRPWGQQGGGWNGHHRPTALSQPPRGWHGE</sequence>
<evidence type="ECO:0000259" key="11">
    <source>
        <dbReference type="PROSITE" id="PS50200"/>
    </source>
</evidence>
<keyword evidence="8" id="KW-0206">Cytoskeleton</keyword>
<dbReference type="PANTHER" id="PTHR22738">
    <property type="entry name" value="RASSF"/>
    <property type="match status" value="1"/>
</dbReference>
<evidence type="ECO:0000256" key="4">
    <source>
        <dbReference type="ARBA" id="ARBA00022701"/>
    </source>
</evidence>
<evidence type="ECO:0000256" key="8">
    <source>
        <dbReference type="ARBA" id="ARBA00023212"/>
    </source>
</evidence>
<dbReference type="InterPro" id="IPR033614">
    <property type="entry name" value="RASSF1-6"/>
</dbReference>
<dbReference type="InterPro" id="IPR033600">
    <property type="entry name" value="RASSF1_RA"/>
</dbReference>
<evidence type="ECO:0000256" key="9">
    <source>
        <dbReference type="SAM" id="MobiDB-lite"/>
    </source>
</evidence>
<keyword evidence="5" id="KW-0479">Metal-binding</keyword>
<comment type="subcellular location">
    <subcellularLocation>
        <location evidence="1">Cytoplasm</location>
        <location evidence="1">Cytoskeleton</location>
    </subcellularLocation>
</comment>
<dbReference type="Ensembl" id="ENSJHYT00000017605.1">
    <property type="protein sequence ID" value="ENSJHYP00000014558.1"/>
    <property type="gene ID" value="ENSJHYG00000011269.1"/>
</dbReference>
<feature type="region of interest" description="Disordered" evidence="9">
    <location>
        <begin position="362"/>
        <end position="423"/>
    </location>
</feature>
<dbReference type="Gene3D" id="3.10.20.90">
    <property type="entry name" value="Phosphatidylinositol 3-kinase Catalytic Subunit, Chain A, domain 1"/>
    <property type="match status" value="1"/>
</dbReference>
<proteinExistence type="predicted"/>
<dbReference type="InterPro" id="IPR029071">
    <property type="entry name" value="Ubiquitin-like_domsf"/>
</dbReference>
<dbReference type="InterPro" id="IPR046349">
    <property type="entry name" value="C1-like_sf"/>
</dbReference>
<protein>
    <submittedName>
        <fullName evidence="12">Ras association domain family member 1</fullName>
    </submittedName>
</protein>
<reference evidence="12" key="2">
    <citation type="submission" date="2025-09" db="UniProtKB">
        <authorList>
            <consortium name="Ensembl"/>
        </authorList>
    </citation>
    <scope>IDENTIFICATION</scope>
</reference>
<dbReference type="CDD" id="cd17218">
    <property type="entry name" value="RA_RASSF1"/>
    <property type="match status" value="1"/>
</dbReference>
<keyword evidence="6" id="KW-0863">Zinc-finger</keyword>
<dbReference type="FunFam" id="3.10.20.90:FF:000048">
    <property type="entry name" value="Ras association domain family member 1"/>
    <property type="match status" value="1"/>
</dbReference>
<dbReference type="GO" id="GO:0007265">
    <property type="term" value="P:Ras protein signal transduction"/>
    <property type="evidence" value="ECO:0007669"/>
    <property type="project" value="TreeGrafter"/>
</dbReference>
<dbReference type="Proteomes" id="UP000694408">
    <property type="component" value="Unplaced"/>
</dbReference>
<dbReference type="InterPro" id="IPR000159">
    <property type="entry name" value="RA_dom"/>
</dbReference>
<keyword evidence="7" id="KW-0862">Zinc</keyword>
<feature type="region of interest" description="Disordered" evidence="9">
    <location>
        <begin position="27"/>
        <end position="55"/>
    </location>
</feature>
<dbReference type="InterPro" id="IPR002219">
    <property type="entry name" value="PKC_DAG/PE"/>
</dbReference>